<evidence type="ECO:0000313" key="7">
    <source>
        <dbReference type="Proteomes" id="UP001501495"/>
    </source>
</evidence>
<evidence type="ECO:0000313" key="6">
    <source>
        <dbReference type="EMBL" id="GAA4117247.1"/>
    </source>
</evidence>
<dbReference type="Gene3D" id="1.10.1660.10">
    <property type="match status" value="1"/>
</dbReference>
<dbReference type="PROSITE" id="PS50937">
    <property type="entry name" value="HTH_MERR_2"/>
    <property type="match status" value="1"/>
</dbReference>
<keyword evidence="4" id="KW-0804">Transcription</keyword>
<organism evidence="6 7">
    <name type="scientific">Nocardioides fonticola</name>
    <dbReference type="NCBI Taxonomy" id="450363"/>
    <lineage>
        <taxon>Bacteria</taxon>
        <taxon>Bacillati</taxon>
        <taxon>Actinomycetota</taxon>
        <taxon>Actinomycetes</taxon>
        <taxon>Propionibacteriales</taxon>
        <taxon>Nocardioidaceae</taxon>
        <taxon>Nocardioides</taxon>
    </lineage>
</organism>
<dbReference type="Pfam" id="PF10069">
    <property type="entry name" value="DICT"/>
    <property type="match status" value="1"/>
</dbReference>
<reference evidence="7" key="1">
    <citation type="journal article" date="2019" name="Int. J. Syst. Evol. Microbiol.">
        <title>The Global Catalogue of Microorganisms (GCM) 10K type strain sequencing project: providing services to taxonomists for standard genome sequencing and annotation.</title>
        <authorList>
            <consortium name="The Broad Institute Genomics Platform"/>
            <consortium name="The Broad Institute Genome Sequencing Center for Infectious Disease"/>
            <person name="Wu L."/>
            <person name="Ma J."/>
        </authorList>
    </citation>
    <scope>NUCLEOTIDE SEQUENCE [LARGE SCALE GENOMIC DNA]</scope>
    <source>
        <strain evidence="7">JCM 16703</strain>
    </source>
</reference>
<dbReference type="InterPro" id="IPR009061">
    <property type="entry name" value="DNA-bd_dom_put_sf"/>
</dbReference>
<dbReference type="SMART" id="SM00422">
    <property type="entry name" value="HTH_MERR"/>
    <property type="match status" value="1"/>
</dbReference>
<sequence length="290" mass="31732">MISSDEDAVLSIGDLSEQTGVAVATLRMWENRHGFPRSQRLASGHRRYTRNDVKAVLDVIARREAGIRLEAAINDVAELARPTSPSIFARMRQTHPHLSPLRLRKGTLLALSWAIEDEFCAKADRARIFGSFQRSAFYDKAADRWLELARVAQVAMVFADFPGEPLPSESGNGPYTPVKIPLAESAPMRREWAVICDSPELPVALSAWELPGQGNVRDRDRIFEAVWTFEPSAVREAARACAGVASGVDAAAAAPVLHALAGDPTRGITDLRAASEMVGRLVTYVDNFGR</sequence>
<dbReference type="EMBL" id="BAAAZH010000012">
    <property type="protein sequence ID" value="GAA4117247.1"/>
    <property type="molecule type" value="Genomic_DNA"/>
</dbReference>
<dbReference type="PANTHER" id="PTHR30204:SF69">
    <property type="entry name" value="MERR-FAMILY TRANSCRIPTIONAL REGULATOR"/>
    <property type="match status" value="1"/>
</dbReference>
<keyword evidence="1" id="KW-0678">Repressor</keyword>
<evidence type="ECO:0000259" key="5">
    <source>
        <dbReference type="PROSITE" id="PS50937"/>
    </source>
</evidence>
<dbReference type="SUPFAM" id="SSF46955">
    <property type="entry name" value="Putative DNA-binding domain"/>
    <property type="match status" value="1"/>
</dbReference>
<dbReference type="InterPro" id="IPR000551">
    <property type="entry name" value="MerR-type_HTH_dom"/>
</dbReference>
<feature type="domain" description="HTH merR-type" evidence="5">
    <location>
        <begin position="9"/>
        <end position="79"/>
    </location>
</feature>
<dbReference type="PANTHER" id="PTHR30204">
    <property type="entry name" value="REDOX-CYCLING DRUG-SENSING TRANSCRIPTIONAL ACTIVATOR SOXR"/>
    <property type="match status" value="1"/>
</dbReference>
<proteinExistence type="predicted"/>
<evidence type="ECO:0000256" key="1">
    <source>
        <dbReference type="ARBA" id="ARBA00022491"/>
    </source>
</evidence>
<keyword evidence="3" id="KW-0238">DNA-binding</keyword>
<dbReference type="RefSeq" id="WP_344732965.1">
    <property type="nucleotide sequence ID" value="NZ_BAAAZH010000012.1"/>
</dbReference>
<protein>
    <recommendedName>
        <fullName evidence="5">HTH merR-type domain-containing protein</fullName>
    </recommendedName>
</protein>
<evidence type="ECO:0000256" key="4">
    <source>
        <dbReference type="ARBA" id="ARBA00023163"/>
    </source>
</evidence>
<comment type="caution">
    <text evidence="6">The sequence shown here is derived from an EMBL/GenBank/DDBJ whole genome shotgun (WGS) entry which is preliminary data.</text>
</comment>
<dbReference type="Pfam" id="PF13411">
    <property type="entry name" value="MerR_1"/>
    <property type="match status" value="1"/>
</dbReference>
<gene>
    <name evidence="6" type="ORF">GCM10022215_17660</name>
</gene>
<keyword evidence="7" id="KW-1185">Reference proteome</keyword>
<name>A0ABP7XI61_9ACTN</name>
<evidence type="ECO:0000256" key="2">
    <source>
        <dbReference type="ARBA" id="ARBA00023015"/>
    </source>
</evidence>
<accession>A0ABP7XI61</accession>
<dbReference type="InterPro" id="IPR047057">
    <property type="entry name" value="MerR_fam"/>
</dbReference>
<dbReference type="InterPro" id="IPR019278">
    <property type="entry name" value="DICT_dom"/>
</dbReference>
<evidence type="ECO:0000256" key="3">
    <source>
        <dbReference type="ARBA" id="ARBA00023125"/>
    </source>
</evidence>
<dbReference type="Proteomes" id="UP001501495">
    <property type="component" value="Unassembled WGS sequence"/>
</dbReference>
<keyword evidence="2" id="KW-0805">Transcription regulation</keyword>